<dbReference type="SUPFAM" id="SSF53474">
    <property type="entry name" value="alpha/beta-Hydrolases"/>
    <property type="match status" value="1"/>
</dbReference>
<dbReference type="AlphaFoldDB" id="A0A0P9EMC4"/>
<organism evidence="3 4">
    <name type="scientific">Rhodotorula graminis (strain WP1)</name>
    <dbReference type="NCBI Taxonomy" id="578459"/>
    <lineage>
        <taxon>Eukaryota</taxon>
        <taxon>Fungi</taxon>
        <taxon>Dikarya</taxon>
        <taxon>Basidiomycota</taxon>
        <taxon>Pucciniomycotina</taxon>
        <taxon>Microbotryomycetes</taxon>
        <taxon>Sporidiobolales</taxon>
        <taxon>Sporidiobolaceae</taxon>
        <taxon>Rhodotorula</taxon>
    </lineage>
</organism>
<dbReference type="OrthoDB" id="2152029at2759"/>
<evidence type="ECO:0000259" key="2">
    <source>
        <dbReference type="Pfam" id="PF07859"/>
    </source>
</evidence>
<dbReference type="GO" id="GO:0016787">
    <property type="term" value="F:hydrolase activity"/>
    <property type="evidence" value="ECO:0007669"/>
    <property type="project" value="UniProtKB-KW"/>
</dbReference>
<dbReference type="Proteomes" id="UP000053890">
    <property type="component" value="Unassembled WGS sequence"/>
</dbReference>
<dbReference type="GeneID" id="28978369"/>
<keyword evidence="4" id="KW-1185">Reference proteome</keyword>
<dbReference type="InterPro" id="IPR029058">
    <property type="entry name" value="AB_hydrolase_fold"/>
</dbReference>
<feature type="domain" description="Alpha/beta hydrolase fold-3" evidence="2">
    <location>
        <begin position="163"/>
        <end position="380"/>
    </location>
</feature>
<dbReference type="InterPro" id="IPR050300">
    <property type="entry name" value="GDXG_lipolytic_enzyme"/>
</dbReference>
<keyword evidence="1" id="KW-0378">Hydrolase</keyword>
<name>A0A0P9EMC4_RHOGW</name>
<evidence type="ECO:0000256" key="1">
    <source>
        <dbReference type="ARBA" id="ARBA00022801"/>
    </source>
</evidence>
<dbReference type="OMA" id="DATRCRI"/>
<sequence length="504" mass="54729">MSSAAASGPALPAQGAPTAPSKIATTMGMLSTALQATFRHLTAGPPAPTWPVFLSVIMAVMRWRSVSLVRARQINPPKSHDEVVHIAKEQRDATEKLIATPADKVQDGIVKEVQFAVKKRGLEGVLAELDAEETGQRTLTAEWLSHVSLVRAPQLARTDKVILSLHGGAHVRMSPSTHRAVHVALSDATRCRIFSLDYRLSPEVRYPASLLDAVNAYLYLTDELEIPASNILVEGDSAGGNLCIALMMYLRDTKLPQVGGAILLSPWVDLSTSFKSWDENKGNDYLVIDNHADPLHPPRLYLSSSLPELEQSHHVDQLSAPYVSPALGPLDSLSNLPPLLVQSGGLECLRDEITVFVRRARKAGTDVTHQAWTDGIHVFHALQATLSGASAMREVTSWVERLFPPSSASTSASSPAPAWAQRVDALLRAERDARLARAGPVPPAKAPSTVWAYERSVERMPRVEVKREGIEAARTAAHEAEEVEGEMGLTEVFRPKRVGGGWFS</sequence>
<accession>A0A0P9EMC4</accession>
<dbReference type="EMBL" id="KQ474085">
    <property type="protein sequence ID" value="KPV72921.1"/>
    <property type="molecule type" value="Genomic_DNA"/>
</dbReference>
<protein>
    <recommendedName>
        <fullName evidence="2">Alpha/beta hydrolase fold-3 domain-containing protein</fullName>
    </recommendedName>
</protein>
<proteinExistence type="predicted"/>
<dbReference type="Pfam" id="PF07859">
    <property type="entry name" value="Abhydrolase_3"/>
    <property type="match status" value="1"/>
</dbReference>
<dbReference type="STRING" id="578459.A0A0P9EMC4"/>
<dbReference type="InterPro" id="IPR013094">
    <property type="entry name" value="AB_hydrolase_3"/>
</dbReference>
<dbReference type="RefSeq" id="XP_018268970.1">
    <property type="nucleotide sequence ID" value="XM_018417921.1"/>
</dbReference>
<dbReference type="Gene3D" id="3.40.50.1820">
    <property type="entry name" value="alpha/beta hydrolase"/>
    <property type="match status" value="1"/>
</dbReference>
<evidence type="ECO:0000313" key="3">
    <source>
        <dbReference type="EMBL" id="KPV72921.1"/>
    </source>
</evidence>
<dbReference type="PANTHER" id="PTHR48081:SF26">
    <property type="entry name" value="ALPHA_BETA HYDROLASE FOLD-3 DOMAIN-CONTAINING PROTEIN"/>
    <property type="match status" value="1"/>
</dbReference>
<gene>
    <name evidence="3" type="ORF">RHOBADRAFT_55585</name>
</gene>
<evidence type="ECO:0000313" key="4">
    <source>
        <dbReference type="Proteomes" id="UP000053890"/>
    </source>
</evidence>
<reference evidence="3 4" key="1">
    <citation type="journal article" date="2015" name="Front. Microbiol.">
        <title>Genome sequence of the plant growth promoting endophytic yeast Rhodotorula graminis WP1.</title>
        <authorList>
            <person name="Firrincieli A."/>
            <person name="Otillar R."/>
            <person name="Salamov A."/>
            <person name="Schmutz J."/>
            <person name="Khan Z."/>
            <person name="Redman R.S."/>
            <person name="Fleck N.D."/>
            <person name="Lindquist E."/>
            <person name="Grigoriev I.V."/>
            <person name="Doty S.L."/>
        </authorList>
    </citation>
    <scope>NUCLEOTIDE SEQUENCE [LARGE SCALE GENOMIC DNA]</scope>
    <source>
        <strain evidence="3 4">WP1</strain>
    </source>
</reference>
<dbReference type="PANTHER" id="PTHR48081">
    <property type="entry name" value="AB HYDROLASE SUPERFAMILY PROTEIN C4A8.06C"/>
    <property type="match status" value="1"/>
</dbReference>